<dbReference type="Proteomes" id="UP000035681">
    <property type="component" value="Unplaced"/>
</dbReference>
<evidence type="ECO:0000256" key="1">
    <source>
        <dbReference type="SAM" id="MobiDB-lite"/>
    </source>
</evidence>
<dbReference type="InterPro" id="IPR016024">
    <property type="entry name" value="ARM-type_fold"/>
</dbReference>
<dbReference type="STRING" id="6248.A0A0K0EN31"/>
<organism evidence="3">
    <name type="scientific">Strongyloides stercoralis</name>
    <name type="common">Threadworm</name>
    <dbReference type="NCBI Taxonomy" id="6248"/>
    <lineage>
        <taxon>Eukaryota</taxon>
        <taxon>Metazoa</taxon>
        <taxon>Ecdysozoa</taxon>
        <taxon>Nematoda</taxon>
        <taxon>Chromadorea</taxon>
        <taxon>Rhabditida</taxon>
        <taxon>Tylenchina</taxon>
        <taxon>Panagrolaimomorpha</taxon>
        <taxon>Strongyloidoidea</taxon>
        <taxon>Strongyloididae</taxon>
        <taxon>Strongyloides</taxon>
    </lineage>
</organism>
<accession>A0A0K0EN31</accession>
<evidence type="ECO:0000313" key="4">
    <source>
        <dbReference type="WBParaSite" id="TCONS_00012501.p1"/>
    </source>
</evidence>
<evidence type="ECO:0000313" key="2">
    <source>
        <dbReference type="Proteomes" id="UP000035681"/>
    </source>
</evidence>
<name>A0A0K0EN31_STRER</name>
<dbReference type="PANTHER" id="PTHR21467:SF0">
    <property type="entry name" value="SERINE_THREONINE-PROTEIN PHOSPHATASE 4 REGULATORY SUBUNIT 4"/>
    <property type="match status" value="1"/>
</dbReference>
<dbReference type="AlphaFoldDB" id="A0A0K0EN31"/>
<keyword evidence="2" id="KW-1185">Reference proteome</keyword>
<reference evidence="3" key="1">
    <citation type="submission" date="2015-08" db="UniProtKB">
        <authorList>
            <consortium name="WormBaseParasite"/>
        </authorList>
    </citation>
    <scope>IDENTIFICATION</scope>
</reference>
<dbReference type="InterPro" id="IPR011989">
    <property type="entry name" value="ARM-like"/>
</dbReference>
<sequence>MCDDPINSGSEDVSTSYYNNPQLVCIERTIQKLERSINWDDYDSPNEDLTSEIEKASKAFRSDNSVQKTLFISKLKHLSAEDPELFVSILLPALQDLLDKDFNRDIHESIAVSLSSIVQDEFAISPEILISPICKFLLDNAIPSRDNAQVRLMVEEFLKCMPKTNETFIDNYVLPYILKYSKPNEKVFRRMICARIFNQIKIEHCCSGNLPSEKIQSVILQLCQDSNQNVRQEMAANIQQVAECYSHDGFKENDWEIILKLFKDEIVDIKCAALRQFYIIKPLLKRNQLISCYEPLIKRAVNESLLTKDDTLMVVADQIGVWFGMFESVMNEKETKWFYNAFQNLFLMAMKKASGKGIVDGDELPKDQKMLQLVIKNYPYFFTYSYEIDGGISIEKNLDKVIGLADSSTAKIIGSFIFLLYNNKSNNNLIYKICMQLLQKRYKSSVVADLFNPPYNMWRKLYEESIANDEEKIKNFWDAMTFTMEEFGKSYQHRNPVNLLRHIDEIISPHIKQQYISIILKSLKNMIINGNGLPVKQKAGETLIKTLGVTRSIEERDNVVSFLKTNLITHNNFYRRRLALYILPCILHYFSIQFIDKYFLKDYLELAKDDVEIIKHLLAQSFLSMKRYLSLPNHELVLQAIESAQRKMLESEIKNELKDDFMNLALKLSRAESCESDIKEKEKLEREKLLWKEDINNESDKMNVNSDNIISNDNEKLKKSWNTKEITKGIKQRGRCIITVTDHKIAKEKASASEFKQSRLPIPICRSSSYGAVILKSKESLSIQDKKTKCDFKDVITPKELIYSQNVKNLTVENIKPRSFSNEPKNTERKYKNAKIVVKNANTGIKKEKPTNHNNQDSGYDEDTSVTSNSFDDAITLSFGLHKVSSCSEIAKKPSQCMLKIKQTSS</sequence>
<dbReference type="GO" id="GO:0008287">
    <property type="term" value="C:protein serine/threonine phosphatase complex"/>
    <property type="evidence" value="ECO:0007669"/>
    <property type="project" value="TreeGrafter"/>
</dbReference>
<feature type="region of interest" description="Disordered" evidence="1">
    <location>
        <begin position="841"/>
        <end position="865"/>
    </location>
</feature>
<dbReference type="Gene3D" id="1.25.10.10">
    <property type="entry name" value="Leucine-rich Repeat Variant"/>
    <property type="match status" value="2"/>
</dbReference>
<dbReference type="PANTHER" id="PTHR21467">
    <property type="entry name" value="PROTEIN PHOSPHATASE 4 REGULATORY SUBUNIT 4 PPP4R4"/>
    <property type="match status" value="1"/>
</dbReference>
<dbReference type="WBParaSite" id="TCONS_00012501.p1">
    <property type="protein sequence ID" value="TCONS_00012501.p1"/>
    <property type="gene ID" value="XLOC_008147"/>
</dbReference>
<proteinExistence type="predicted"/>
<dbReference type="WBParaSite" id="SSTP_0001086800.1">
    <property type="protein sequence ID" value="SSTP_0001086800.1"/>
    <property type="gene ID" value="SSTP_0001086800"/>
</dbReference>
<dbReference type="GO" id="GO:0019888">
    <property type="term" value="F:protein phosphatase regulator activity"/>
    <property type="evidence" value="ECO:0007669"/>
    <property type="project" value="TreeGrafter"/>
</dbReference>
<dbReference type="InterPro" id="IPR039918">
    <property type="entry name" value="PPP4R4"/>
</dbReference>
<dbReference type="SUPFAM" id="SSF48371">
    <property type="entry name" value="ARM repeat"/>
    <property type="match status" value="1"/>
</dbReference>
<dbReference type="GO" id="GO:0005829">
    <property type="term" value="C:cytosol"/>
    <property type="evidence" value="ECO:0007669"/>
    <property type="project" value="TreeGrafter"/>
</dbReference>
<evidence type="ECO:0000313" key="3">
    <source>
        <dbReference type="WBParaSite" id="SSTP_0001086800.1"/>
    </source>
</evidence>
<protein>
    <submittedName>
        <fullName evidence="4">Condensin complex subunit 1 C-terminal domain-containing protein</fullName>
    </submittedName>
    <submittedName>
        <fullName evidence="3">HEAT repeat family protein</fullName>
    </submittedName>
</protein>